<proteinExistence type="predicted"/>
<protein>
    <submittedName>
        <fullName evidence="4">Uncharacterized protein</fullName>
    </submittedName>
</protein>
<feature type="compositionally biased region" description="Polar residues" evidence="2">
    <location>
        <begin position="50"/>
        <end position="59"/>
    </location>
</feature>
<evidence type="ECO:0000256" key="3">
    <source>
        <dbReference type="SAM" id="SignalP"/>
    </source>
</evidence>
<evidence type="ECO:0000313" key="4">
    <source>
        <dbReference type="EMBL" id="KAJ7336212.1"/>
    </source>
</evidence>
<reference evidence="4" key="1">
    <citation type="submission" date="2023-03" db="EMBL/GenBank/DDBJ databases">
        <title>Massive genome expansion in bonnet fungi (Mycena s.s.) driven by repeated elements and novel gene families across ecological guilds.</title>
        <authorList>
            <consortium name="Lawrence Berkeley National Laboratory"/>
            <person name="Harder C.B."/>
            <person name="Miyauchi S."/>
            <person name="Viragh M."/>
            <person name="Kuo A."/>
            <person name="Thoen E."/>
            <person name="Andreopoulos B."/>
            <person name="Lu D."/>
            <person name="Skrede I."/>
            <person name="Drula E."/>
            <person name="Henrissat B."/>
            <person name="Morin E."/>
            <person name="Kohler A."/>
            <person name="Barry K."/>
            <person name="LaButti K."/>
            <person name="Morin E."/>
            <person name="Salamov A."/>
            <person name="Lipzen A."/>
            <person name="Mereny Z."/>
            <person name="Hegedus B."/>
            <person name="Baldrian P."/>
            <person name="Stursova M."/>
            <person name="Weitz H."/>
            <person name="Taylor A."/>
            <person name="Grigoriev I.V."/>
            <person name="Nagy L.G."/>
            <person name="Martin F."/>
            <person name="Kauserud H."/>
        </authorList>
    </citation>
    <scope>NUCLEOTIDE SEQUENCE</scope>
    <source>
        <strain evidence="4">CBHHK002</strain>
    </source>
</reference>
<feature type="chain" id="PRO_5042201330" evidence="3">
    <location>
        <begin position="17"/>
        <end position="287"/>
    </location>
</feature>
<name>A0AAD6ZS56_9AGAR</name>
<gene>
    <name evidence="4" type="ORF">DFH08DRAFT_284281</name>
</gene>
<comment type="caution">
    <text evidence="4">The sequence shown here is derived from an EMBL/GenBank/DDBJ whole genome shotgun (WGS) entry which is preliminary data.</text>
</comment>
<feature type="region of interest" description="Disordered" evidence="2">
    <location>
        <begin position="46"/>
        <end position="65"/>
    </location>
</feature>
<dbReference type="PANTHER" id="PTHR46430:SF2">
    <property type="entry name" value="CHITIN SYNTHASE REGULATORY FACTOR 4"/>
    <property type="match status" value="1"/>
</dbReference>
<dbReference type="AlphaFoldDB" id="A0AAD6ZS56"/>
<dbReference type="InterPro" id="IPR051726">
    <property type="entry name" value="Chitin_Synth_Reg"/>
</dbReference>
<dbReference type="SUPFAM" id="SSF81901">
    <property type="entry name" value="HCP-like"/>
    <property type="match status" value="1"/>
</dbReference>
<dbReference type="EMBL" id="JARIHO010000031">
    <property type="protein sequence ID" value="KAJ7336212.1"/>
    <property type="molecule type" value="Genomic_DNA"/>
</dbReference>
<sequence>MWWGNCPLLLWGWCWPDWDPYADSDSAQIARDLDNTMQAQSGLAPGFINPNPSSLRTPSLNPPQGDWSPWAPAVTAARTPSPMPPARLPSPPRDGALTVPLPTVAALTAALPTVTSPAHDPALQLAWARDVLFLVDRTPSLSSSPLALAAAPLILSLASTTSPSGVPQTPMPEAVYLRATFASAGTYPNILPANPRAAFRDFEAAARAGHAPAWFRLARDYEAFNDTAHAIDCLNRGAKVRFFCEFWRCPALFWCCPMDSSSAVHRDGLVAARAPCLVRFLSTFVRF</sequence>
<accession>A0AAD6ZS56</accession>
<feature type="signal peptide" evidence="3">
    <location>
        <begin position="1"/>
        <end position="16"/>
    </location>
</feature>
<dbReference type="PANTHER" id="PTHR46430">
    <property type="entry name" value="PROTEIN SKT5-RELATED"/>
    <property type="match status" value="1"/>
</dbReference>
<evidence type="ECO:0000256" key="2">
    <source>
        <dbReference type="SAM" id="MobiDB-lite"/>
    </source>
</evidence>
<keyword evidence="5" id="KW-1185">Reference proteome</keyword>
<keyword evidence="3" id="KW-0732">Signal</keyword>
<dbReference type="Proteomes" id="UP001218218">
    <property type="component" value="Unassembled WGS sequence"/>
</dbReference>
<organism evidence="4 5">
    <name type="scientific">Mycena albidolilacea</name>
    <dbReference type="NCBI Taxonomy" id="1033008"/>
    <lineage>
        <taxon>Eukaryota</taxon>
        <taxon>Fungi</taxon>
        <taxon>Dikarya</taxon>
        <taxon>Basidiomycota</taxon>
        <taxon>Agaricomycotina</taxon>
        <taxon>Agaricomycetes</taxon>
        <taxon>Agaricomycetidae</taxon>
        <taxon>Agaricales</taxon>
        <taxon>Marasmiineae</taxon>
        <taxon>Mycenaceae</taxon>
        <taxon>Mycena</taxon>
    </lineage>
</organism>
<keyword evidence="1" id="KW-0677">Repeat</keyword>
<evidence type="ECO:0000256" key="1">
    <source>
        <dbReference type="ARBA" id="ARBA00022737"/>
    </source>
</evidence>
<evidence type="ECO:0000313" key="5">
    <source>
        <dbReference type="Proteomes" id="UP001218218"/>
    </source>
</evidence>